<dbReference type="HOGENOM" id="CLU_073198_1_2_14"/>
<dbReference type="InterPro" id="IPR036649">
    <property type="entry name" value="Pyrophosphatase_sf"/>
</dbReference>
<dbReference type="PANTHER" id="PTHR10286">
    <property type="entry name" value="INORGANIC PYROPHOSPHATASE"/>
    <property type="match status" value="1"/>
</dbReference>
<dbReference type="EC" id="3.6.1.1" evidence="2"/>
<dbReference type="GO" id="GO:0005737">
    <property type="term" value="C:cytoplasm"/>
    <property type="evidence" value="ECO:0007669"/>
    <property type="project" value="InterPro"/>
</dbReference>
<evidence type="ECO:0000313" key="7">
    <source>
        <dbReference type="Proteomes" id="UP000017119"/>
    </source>
</evidence>
<accession>U5NBG6</accession>
<dbReference type="GO" id="GO:0000287">
    <property type="term" value="F:magnesium ion binding"/>
    <property type="evidence" value="ECO:0007669"/>
    <property type="project" value="InterPro"/>
</dbReference>
<dbReference type="SUPFAM" id="SSF50324">
    <property type="entry name" value="Inorganic pyrophosphatase"/>
    <property type="match status" value="1"/>
</dbReference>
<dbReference type="AlphaFoldDB" id="U5NBG6"/>
<reference evidence="6 7" key="1">
    <citation type="journal article" date="2013" name="Genome Announc.">
        <title>Genome Sequence of Mycoplasma parvum (Formerly Eperythrozoon parvum), a Diminutive Hemoplasma of the Pig.</title>
        <authorList>
            <person name="do Nascimento N.C."/>
            <person name="Dos Santos A.P."/>
            <person name="Chu Y."/>
            <person name="Guimaraes A.M."/>
            <person name="Pagliaro A."/>
            <person name="Messick J.B."/>
        </authorList>
    </citation>
    <scope>NUCLEOTIDE SEQUENCE [LARGE SCALE GENOMIC DNA]</scope>
    <source>
        <strain evidence="6 7">Indiana</strain>
    </source>
</reference>
<evidence type="ECO:0000256" key="1">
    <source>
        <dbReference type="ARBA" id="ARBA00001946"/>
    </source>
</evidence>
<comment type="cofactor">
    <cofactor evidence="1">
        <name>Mg(2+)</name>
        <dbReference type="ChEBI" id="CHEBI:18420"/>
    </cofactor>
</comment>
<dbReference type="KEGG" id="mpv:PRV_00585"/>
<keyword evidence="4" id="KW-0378">Hydrolase</keyword>
<evidence type="ECO:0000256" key="4">
    <source>
        <dbReference type="ARBA" id="ARBA00022801"/>
    </source>
</evidence>
<protein>
    <recommendedName>
        <fullName evidence="2">inorganic diphosphatase</fullName>
        <ecNumber evidence="2">3.6.1.1</ecNumber>
    </recommendedName>
</protein>
<name>U5NBG6_9MOLU</name>
<dbReference type="Pfam" id="PF00719">
    <property type="entry name" value="Pyrophosphatase"/>
    <property type="match status" value="1"/>
</dbReference>
<keyword evidence="7" id="KW-1185">Reference proteome</keyword>
<proteinExistence type="predicted"/>
<dbReference type="GO" id="GO:0006796">
    <property type="term" value="P:phosphate-containing compound metabolic process"/>
    <property type="evidence" value="ECO:0007669"/>
    <property type="project" value="InterPro"/>
</dbReference>
<dbReference type="Proteomes" id="UP000017119">
    <property type="component" value="Chromosome"/>
</dbReference>
<evidence type="ECO:0000313" key="6">
    <source>
        <dbReference type="EMBL" id="AGX88886.1"/>
    </source>
</evidence>
<keyword evidence="5" id="KW-0460">Magnesium</keyword>
<dbReference type="InterPro" id="IPR008162">
    <property type="entry name" value="Pyrophosphatase"/>
</dbReference>
<dbReference type="OrthoDB" id="5187599at2"/>
<dbReference type="RefSeq" id="WP_022768980.1">
    <property type="nucleotide sequence ID" value="NC_022575.1"/>
</dbReference>
<organism evidence="6 7">
    <name type="scientific">Mycoplasma parvum str. Indiana</name>
    <dbReference type="NCBI Taxonomy" id="1403316"/>
    <lineage>
        <taxon>Bacteria</taxon>
        <taxon>Bacillati</taxon>
        <taxon>Mycoplasmatota</taxon>
        <taxon>Mollicutes</taxon>
        <taxon>Mycoplasmataceae</taxon>
        <taxon>Mycoplasma</taxon>
    </lineage>
</organism>
<dbReference type="CDD" id="cd00412">
    <property type="entry name" value="pyrophosphatase"/>
    <property type="match status" value="1"/>
</dbReference>
<sequence length="164" mass="18961">MSENIVECFIEISKHSNLKYEFNNQKLKLDRVLFGSEVYPHNYGFISDTLSEDGDPLDVVVLSNFSSTPGTYLDGRILGTLEMIDSGEQDWKVIAIMDSDPRLKHINSLEDVPKHWKDELINFFENYKKLENKKVSLGSFLSLEKTISLIKEAKERWKSNQKNL</sequence>
<evidence type="ECO:0000256" key="2">
    <source>
        <dbReference type="ARBA" id="ARBA00012146"/>
    </source>
</evidence>
<dbReference type="PROSITE" id="PS00387">
    <property type="entry name" value="PPASE"/>
    <property type="match status" value="1"/>
</dbReference>
<dbReference type="GO" id="GO:0004427">
    <property type="term" value="F:inorganic diphosphate phosphatase activity"/>
    <property type="evidence" value="ECO:0007669"/>
    <property type="project" value="UniProtKB-EC"/>
</dbReference>
<evidence type="ECO:0000256" key="5">
    <source>
        <dbReference type="ARBA" id="ARBA00022842"/>
    </source>
</evidence>
<dbReference type="EMBL" id="CP006771">
    <property type="protein sequence ID" value="AGX88886.1"/>
    <property type="molecule type" value="Genomic_DNA"/>
</dbReference>
<evidence type="ECO:0000256" key="3">
    <source>
        <dbReference type="ARBA" id="ARBA00022723"/>
    </source>
</evidence>
<gene>
    <name evidence="6" type="ORF">PRV_00585</name>
</gene>
<keyword evidence="3" id="KW-0479">Metal-binding</keyword>
<dbReference type="STRING" id="1403316.PRV_00585"/>
<dbReference type="PATRIC" id="fig|1403316.3.peg.95"/>
<dbReference type="Gene3D" id="3.90.80.10">
    <property type="entry name" value="Inorganic pyrophosphatase"/>
    <property type="match status" value="1"/>
</dbReference>